<feature type="signal peptide" evidence="5">
    <location>
        <begin position="1"/>
        <end position="20"/>
    </location>
</feature>
<dbReference type="InterPro" id="IPR001073">
    <property type="entry name" value="C1q_dom"/>
</dbReference>
<keyword evidence="8" id="KW-1185">Reference proteome</keyword>
<dbReference type="PRINTS" id="PR00007">
    <property type="entry name" value="COMPLEMNTC1Q"/>
</dbReference>
<organism evidence="7 8">
    <name type="scientific">Coilia grayii</name>
    <name type="common">Gray's grenadier anchovy</name>
    <dbReference type="NCBI Taxonomy" id="363190"/>
    <lineage>
        <taxon>Eukaryota</taxon>
        <taxon>Metazoa</taxon>
        <taxon>Chordata</taxon>
        <taxon>Craniata</taxon>
        <taxon>Vertebrata</taxon>
        <taxon>Euteleostomi</taxon>
        <taxon>Actinopterygii</taxon>
        <taxon>Neopterygii</taxon>
        <taxon>Teleostei</taxon>
        <taxon>Clupei</taxon>
        <taxon>Clupeiformes</taxon>
        <taxon>Clupeoidei</taxon>
        <taxon>Engraulidae</taxon>
        <taxon>Coilinae</taxon>
        <taxon>Coilia</taxon>
    </lineage>
</organism>
<dbReference type="InterPro" id="IPR050822">
    <property type="entry name" value="Cerebellin_Synaptic_Org"/>
</dbReference>
<evidence type="ECO:0000313" key="8">
    <source>
        <dbReference type="Proteomes" id="UP001591681"/>
    </source>
</evidence>
<evidence type="ECO:0000256" key="4">
    <source>
        <dbReference type="SAM" id="Coils"/>
    </source>
</evidence>
<dbReference type="PANTHER" id="PTHR22923:SF102">
    <property type="entry name" value="CEREBELLIN 13-RELATED"/>
    <property type="match status" value="1"/>
</dbReference>
<feature type="domain" description="C1q" evidence="6">
    <location>
        <begin position="115"/>
        <end position="254"/>
    </location>
</feature>
<name>A0ABD1IZ57_9TELE</name>
<comment type="subcellular location">
    <subcellularLocation>
        <location evidence="1">Secreted</location>
    </subcellularLocation>
</comment>
<dbReference type="EMBL" id="JBHFQA010000022">
    <property type="protein sequence ID" value="KAL2079176.1"/>
    <property type="molecule type" value="Genomic_DNA"/>
</dbReference>
<dbReference type="PANTHER" id="PTHR22923">
    <property type="entry name" value="CEREBELLIN-RELATED"/>
    <property type="match status" value="1"/>
</dbReference>
<dbReference type="SUPFAM" id="SSF49842">
    <property type="entry name" value="TNF-like"/>
    <property type="match status" value="1"/>
</dbReference>
<evidence type="ECO:0000256" key="5">
    <source>
        <dbReference type="SAM" id="SignalP"/>
    </source>
</evidence>
<dbReference type="Pfam" id="PF00386">
    <property type="entry name" value="C1q"/>
    <property type="match status" value="1"/>
</dbReference>
<comment type="caution">
    <text evidence="7">The sequence shown here is derived from an EMBL/GenBank/DDBJ whole genome shotgun (WGS) entry which is preliminary data.</text>
</comment>
<accession>A0ABD1IZ57</accession>
<sequence>MAHTVHLLLALLGCLCLCLGQGQGQGRRGDADLTEEVSELRVLIKEMEAKLNGSGGGARDKDLKALEARLNATDMEVAKLKAEVQRLDKDNQDIMAKLNETLEELEKLKQSGTAKGGPKVAFSASLSASGEVYLKHSQTSPNLVYRRIFANTGNAYDCNTGTFTAPVKGIYFFSFSTFGYSTFVSGAILTKNGHYMVSSYDPPSTDAGADTGGNSVVLPLEAGEQVSMRLWENSQVFDNLNGHTTFSGFLLFPL</sequence>
<keyword evidence="2" id="KW-0964">Secreted</keyword>
<keyword evidence="3 5" id="KW-0732">Signal</keyword>
<evidence type="ECO:0000259" key="6">
    <source>
        <dbReference type="PROSITE" id="PS50871"/>
    </source>
</evidence>
<keyword evidence="4" id="KW-0175">Coiled coil</keyword>
<dbReference type="Proteomes" id="UP001591681">
    <property type="component" value="Unassembled WGS sequence"/>
</dbReference>
<reference evidence="7 8" key="1">
    <citation type="submission" date="2024-09" db="EMBL/GenBank/DDBJ databases">
        <title>A chromosome-level genome assembly of Gray's grenadier anchovy, Coilia grayii.</title>
        <authorList>
            <person name="Fu Z."/>
        </authorList>
    </citation>
    <scope>NUCLEOTIDE SEQUENCE [LARGE SCALE GENOMIC DNA]</scope>
    <source>
        <strain evidence="7">G4</strain>
        <tissue evidence="7">Muscle</tissue>
    </source>
</reference>
<dbReference type="Gene3D" id="2.60.120.40">
    <property type="match status" value="1"/>
</dbReference>
<evidence type="ECO:0000256" key="2">
    <source>
        <dbReference type="ARBA" id="ARBA00022525"/>
    </source>
</evidence>
<evidence type="ECO:0000313" key="7">
    <source>
        <dbReference type="EMBL" id="KAL2079176.1"/>
    </source>
</evidence>
<dbReference type="SMART" id="SM00110">
    <property type="entry name" value="C1Q"/>
    <property type="match status" value="1"/>
</dbReference>
<evidence type="ECO:0000256" key="3">
    <source>
        <dbReference type="ARBA" id="ARBA00022729"/>
    </source>
</evidence>
<evidence type="ECO:0000256" key="1">
    <source>
        <dbReference type="ARBA" id="ARBA00004613"/>
    </source>
</evidence>
<gene>
    <name evidence="7" type="ORF">ACEWY4_024920</name>
</gene>
<protein>
    <recommendedName>
        <fullName evidence="6">C1q domain-containing protein</fullName>
    </recommendedName>
</protein>
<dbReference type="PROSITE" id="PS50871">
    <property type="entry name" value="C1Q"/>
    <property type="match status" value="1"/>
</dbReference>
<proteinExistence type="predicted"/>
<feature type="coiled-coil region" evidence="4">
    <location>
        <begin position="30"/>
        <end position="115"/>
    </location>
</feature>
<feature type="chain" id="PRO_5044861992" description="C1q domain-containing protein" evidence="5">
    <location>
        <begin position="21"/>
        <end position="254"/>
    </location>
</feature>
<dbReference type="InterPro" id="IPR008983">
    <property type="entry name" value="Tumour_necrosis_fac-like_dom"/>
</dbReference>
<dbReference type="AlphaFoldDB" id="A0ABD1IZ57"/>
<dbReference type="GO" id="GO:0005576">
    <property type="term" value="C:extracellular region"/>
    <property type="evidence" value="ECO:0007669"/>
    <property type="project" value="UniProtKB-SubCell"/>
</dbReference>